<name>A0A133PRJ8_9FIRM</name>
<feature type="transmembrane region" description="Helical" evidence="1">
    <location>
        <begin position="40"/>
        <end position="57"/>
    </location>
</feature>
<organism evidence="2">
    <name type="scientific">Peptoniphilus harei</name>
    <dbReference type="NCBI Taxonomy" id="54005"/>
    <lineage>
        <taxon>Bacteria</taxon>
        <taxon>Bacillati</taxon>
        <taxon>Bacillota</taxon>
        <taxon>Tissierellia</taxon>
        <taxon>Tissierellales</taxon>
        <taxon>Peptoniphilaceae</taxon>
        <taxon>Peptoniphilus</taxon>
    </lineage>
</organism>
<evidence type="ECO:0000313" key="3">
    <source>
        <dbReference type="Proteomes" id="UP000070174"/>
    </source>
</evidence>
<dbReference type="EMBL" id="LRQE01000012">
    <property type="protein sequence ID" value="KXA31424.1"/>
    <property type="molecule type" value="Genomic_DNA"/>
</dbReference>
<dbReference type="PATRIC" id="fig|54005.3.peg.406"/>
<protein>
    <submittedName>
        <fullName evidence="2">Uncharacterized protein</fullName>
    </submittedName>
</protein>
<keyword evidence="1" id="KW-1133">Transmembrane helix</keyword>
<sequence length="59" mass="7273">MQKYLFAIIKITKLVYNERKQLLRNVKYLNNKNQTLRKKLLYLQIESAIIIYLSMYFEN</sequence>
<keyword evidence="1" id="KW-0472">Membrane</keyword>
<evidence type="ECO:0000313" key="2">
    <source>
        <dbReference type="EMBL" id="KXA31424.1"/>
    </source>
</evidence>
<reference evidence="2 3" key="1">
    <citation type="submission" date="2016-01" db="EMBL/GenBank/DDBJ databases">
        <authorList>
            <person name="Oliw E.H."/>
        </authorList>
    </citation>
    <scope>NUCLEOTIDE SEQUENCE [LARGE SCALE GENOMIC DNA]</scope>
    <source>
        <strain evidence="2 3">CMW7756A</strain>
    </source>
</reference>
<dbReference type="AlphaFoldDB" id="A0A133PRJ8"/>
<gene>
    <name evidence="2" type="ORF">HMPREF3229_00411</name>
</gene>
<proteinExistence type="predicted"/>
<accession>A0A133PRJ8</accession>
<keyword evidence="1" id="KW-0812">Transmembrane</keyword>
<dbReference type="Proteomes" id="UP000070174">
    <property type="component" value="Unassembled WGS sequence"/>
</dbReference>
<evidence type="ECO:0000256" key="1">
    <source>
        <dbReference type="SAM" id="Phobius"/>
    </source>
</evidence>
<comment type="caution">
    <text evidence="2">The sequence shown here is derived from an EMBL/GenBank/DDBJ whole genome shotgun (WGS) entry which is preliminary data.</text>
</comment>